<dbReference type="InterPro" id="IPR011990">
    <property type="entry name" value="TPR-like_helical_dom_sf"/>
</dbReference>
<evidence type="ECO:0000256" key="1">
    <source>
        <dbReference type="SAM" id="MobiDB-lite"/>
    </source>
</evidence>
<reference evidence="3" key="1">
    <citation type="journal article" date="2014" name="Int. J. Syst. Evol. Microbiol.">
        <title>Complete genome sequence of Corynebacterium casei LMG S-19264T (=DSM 44701T), isolated from a smear-ripened cheese.</title>
        <authorList>
            <consortium name="US DOE Joint Genome Institute (JGI-PGF)"/>
            <person name="Walter F."/>
            <person name="Albersmeier A."/>
            <person name="Kalinowski J."/>
            <person name="Ruckert C."/>
        </authorList>
    </citation>
    <scope>NUCLEOTIDE SEQUENCE</scope>
    <source>
        <strain evidence="3">JCM 3093</strain>
    </source>
</reference>
<dbReference type="InterPro" id="IPR050469">
    <property type="entry name" value="Diguanylate_Cyclase"/>
</dbReference>
<dbReference type="FunFam" id="3.30.70.270:FF:000001">
    <property type="entry name" value="Diguanylate cyclase domain protein"/>
    <property type="match status" value="1"/>
</dbReference>
<feature type="region of interest" description="Disordered" evidence="1">
    <location>
        <begin position="566"/>
        <end position="619"/>
    </location>
</feature>
<proteinExistence type="predicted"/>
<evidence type="ECO:0000313" key="4">
    <source>
        <dbReference type="Proteomes" id="UP000627984"/>
    </source>
</evidence>
<gene>
    <name evidence="3" type="ORF">GCM10010126_35600</name>
</gene>
<reference evidence="3" key="2">
    <citation type="submission" date="2022-09" db="EMBL/GenBank/DDBJ databases">
        <authorList>
            <person name="Sun Q."/>
            <person name="Ohkuma M."/>
        </authorList>
    </citation>
    <scope>NUCLEOTIDE SEQUENCE</scope>
    <source>
        <strain evidence="3">JCM 3093</strain>
    </source>
</reference>
<dbReference type="SMART" id="SM00267">
    <property type="entry name" value="GGDEF"/>
    <property type="match status" value="1"/>
</dbReference>
<dbReference type="InterPro" id="IPR043128">
    <property type="entry name" value="Rev_trsase/Diguanyl_cyclase"/>
</dbReference>
<dbReference type="Gene3D" id="1.25.40.10">
    <property type="entry name" value="Tetratricopeptide repeat domain"/>
    <property type="match status" value="1"/>
</dbReference>
<dbReference type="EMBL" id="BMQD01000010">
    <property type="protein sequence ID" value="GGK73055.1"/>
    <property type="molecule type" value="Genomic_DNA"/>
</dbReference>
<evidence type="ECO:0000259" key="2">
    <source>
        <dbReference type="PROSITE" id="PS50887"/>
    </source>
</evidence>
<dbReference type="GO" id="GO:0005886">
    <property type="term" value="C:plasma membrane"/>
    <property type="evidence" value="ECO:0007669"/>
    <property type="project" value="TreeGrafter"/>
</dbReference>
<evidence type="ECO:0000313" key="3">
    <source>
        <dbReference type="EMBL" id="GGK73055.1"/>
    </source>
</evidence>
<dbReference type="NCBIfam" id="TIGR00254">
    <property type="entry name" value="GGDEF"/>
    <property type="match status" value="1"/>
</dbReference>
<accession>A0AA37F5G8</accession>
<dbReference type="GO" id="GO:0052621">
    <property type="term" value="F:diguanylate cyclase activity"/>
    <property type="evidence" value="ECO:0007669"/>
    <property type="project" value="TreeGrafter"/>
</dbReference>
<dbReference type="InterPro" id="IPR029787">
    <property type="entry name" value="Nucleotide_cyclase"/>
</dbReference>
<dbReference type="SUPFAM" id="SSF48452">
    <property type="entry name" value="TPR-like"/>
    <property type="match status" value="2"/>
</dbReference>
<dbReference type="PANTHER" id="PTHR45138:SF9">
    <property type="entry name" value="DIGUANYLATE CYCLASE DGCM-RELATED"/>
    <property type="match status" value="1"/>
</dbReference>
<comment type="caution">
    <text evidence="3">The sequence shown here is derived from an EMBL/GenBank/DDBJ whole genome shotgun (WGS) entry which is preliminary data.</text>
</comment>
<dbReference type="AlphaFoldDB" id="A0AA37F5G8"/>
<dbReference type="Gene3D" id="3.30.70.270">
    <property type="match status" value="1"/>
</dbReference>
<name>A0AA37F5G8_9ACTN</name>
<dbReference type="CDD" id="cd01949">
    <property type="entry name" value="GGDEF"/>
    <property type="match status" value="1"/>
</dbReference>
<protein>
    <recommendedName>
        <fullName evidence="2">GGDEF domain-containing protein</fullName>
    </recommendedName>
</protein>
<feature type="region of interest" description="Disordered" evidence="1">
    <location>
        <begin position="1"/>
        <end position="51"/>
    </location>
</feature>
<dbReference type="RefSeq" id="WP_204054398.1">
    <property type="nucleotide sequence ID" value="NZ_BMQD01000010.1"/>
</dbReference>
<dbReference type="Proteomes" id="UP000627984">
    <property type="component" value="Unassembled WGS sequence"/>
</dbReference>
<dbReference type="Pfam" id="PF00990">
    <property type="entry name" value="GGDEF"/>
    <property type="match status" value="1"/>
</dbReference>
<dbReference type="InterPro" id="IPR000160">
    <property type="entry name" value="GGDEF_dom"/>
</dbReference>
<dbReference type="SUPFAM" id="SSF55073">
    <property type="entry name" value="Nucleotide cyclase"/>
    <property type="match status" value="1"/>
</dbReference>
<dbReference type="PROSITE" id="PS50887">
    <property type="entry name" value="GGDEF"/>
    <property type="match status" value="1"/>
</dbReference>
<feature type="domain" description="GGDEF" evidence="2">
    <location>
        <begin position="434"/>
        <end position="570"/>
    </location>
</feature>
<organism evidence="3 4">
    <name type="scientific">Planomonospora parontospora</name>
    <dbReference type="NCBI Taxonomy" id="58119"/>
    <lineage>
        <taxon>Bacteria</taxon>
        <taxon>Bacillati</taxon>
        <taxon>Actinomycetota</taxon>
        <taxon>Actinomycetes</taxon>
        <taxon>Streptosporangiales</taxon>
        <taxon>Streptosporangiaceae</taxon>
        <taxon>Planomonospora</taxon>
    </lineage>
</organism>
<dbReference type="PANTHER" id="PTHR45138">
    <property type="entry name" value="REGULATORY COMPONENTS OF SENSORY TRANSDUCTION SYSTEM"/>
    <property type="match status" value="1"/>
</dbReference>
<dbReference type="GO" id="GO:0043709">
    <property type="term" value="P:cell adhesion involved in single-species biofilm formation"/>
    <property type="evidence" value="ECO:0007669"/>
    <property type="project" value="TreeGrafter"/>
</dbReference>
<dbReference type="GO" id="GO:1902201">
    <property type="term" value="P:negative regulation of bacterial-type flagellum-dependent cell motility"/>
    <property type="evidence" value="ECO:0007669"/>
    <property type="project" value="TreeGrafter"/>
</dbReference>
<feature type="compositionally biased region" description="Low complexity" evidence="1">
    <location>
        <begin position="29"/>
        <end position="51"/>
    </location>
</feature>
<sequence length="619" mass="66867">MNGPLTDPASKPAPKAPVTDPVHSGSGAGAAVPDALSAPAAPAVPAGPGEAAGTLTAEELSAELEALEITSGYNIETAFDRAVELERAAEELGDVVLALRAKLIQVDVQTRWGELTSVIPVMWQVNRWAVENECRPLLARTHLLMARAYRDLGDPAASLEHTVSSVEALEESTHPRIRLSHLMRLADALDETGSTEASRERYRQAERLAATIDVERHVTVLNNLAYAEYEAGRYDLAWESVERMLAISSAHDYELDVSHLDTIARLQIPLGHHAEAVMAAETGIRMYEDQELKQAAALPEILLTLAIAQRHLGTLKDAQANLDRSRSICEEHGYLRILVPLQQEQAELHAATGDYRRAFEAYKAYHTAEKDLVSQQQEARARTRQAMFEASEARQEAELFREQARRDPLTGLRNRRYVDEHLPELLAAAALTGDAVTVALVDLDHFKRINDTCSHDVGDQVLVAVAKMLDAVPDPACAGLGFAARMGGEEFLVVLSGISPAAAVARLEELRAAIACRPWQALTGELPVTVSIGVTASQPHSTQAELIALADANLYTAKHKGRNRVCATSSAPLGERRRHRDAGVRSEAEATGTAQAGGGQPDAGRPGMERPGMERPGAG</sequence>